<dbReference type="GO" id="GO:0016616">
    <property type="term" value="F:oxidoreductase activity, acting on the CH-OH group of donors, NAD or NADP as acceptor"/>
    <property type="evidence" value="ECO:0007669"/>
    <property type="project" value="TreeGrafter"/>
</dbReference>
<dbReference type="Proteomes" id="UP001321249">
    <property type="component" value="Unassembled WGS sequence"/>
</dbReference>
<reference evidence="5" key="2">
    <citation type="journal article" date="2023" name="Nat. Commun.">
        <title>Cultivation of marine bacteria of the SAR202 clade.</title>
        <authorList>
            <person name="Lim Y."/>
            <person name="Seo J.H."/>
            <person name="Giovannoni S.J."/>
            <person name="Kang I."/>
            <person name="Cho J.C."/>
        </authorList>
    </citation>
    <scope>NUCLEOTIDE SEQUENCE</scope>
    <source>
        <strain evidence="5">JH1073</strain>
    </source>
</reference>
<comment type="similarity">
    <text evidence="1 3">Belongs to the short-chain dehydrogenases/reductases (SDR) family.</text>
</comment>
<organism evidence="5 6">
    <name type="scientific">Candidatus Lucifugimonas marina</name>
    <dbReference type="NCBI Taxonomy" id="3038979"/>
    <lineage>
        <taxon>Bacteria</taxon>
        <taxon>Bacillati</taxon>
        <taxon>Chloroflexota</taxon>
        <taxon>Dehalococcoidia</taxon>
        <taxon>SAR202 cluster</taxon>
        <taxon>Candidatus Lucifugimonadales</taxon>
        <taxon>Candidatus Lucifugimonadaceae</taxon>
        <taxon>Candidatus Lucifugimonas</taxon>
    </lineage>
</organism>
<protein>
    <submittedName>
        <fullName evidence="5">SDR family oxidoreductase</fullName>
    </submittedName>
</protein>
<dbReference type="RefSeq" id="WP_342823606.1">
    <property type="nucleotide sequence ID" value="NZ_CP046146.1"/>
</dbReference>
<evidence type="ECO:0000256" key="1">
    <source>
        <dbReference type="ARBA" id="ARBA00006484"/>
    </source>
</evidence>
<sequence length="288" mass="30736">MGTESGANFFMGKLDGKVAIVTGAARGHSEAVAIRFAAEGAAVSICDIVPVEEMEAGIAKKIKNAGGRVICSQTDVSNEEEVNALVEKTLAEFGTIDILANVVGIAGPTKDVWDMSLTEWKLTLDVNLDSIFLCSKAVLPTMVKNRYGKIINFSSATGKQPLTHRAPYATSKMGVIGFTRTLAADVGQHNINVNAICPGEHEARSMELAQGRAEYLGETFDKEEFLTNYALRRQGDKAILAGRWRAEEGFTDQSSGSEDAASIALFLASDESSSMTGQDINSSGGVMW</sequence>
<reference evidence="6 7" key="1">
    <citation type="submission" date="2019-11" db="EMBL/GenBank/DDBJ databases">
        <authorList>
            <person name="Cho J.-C."/>
        </authorList>
    </citation>
    <scope>NUCLEOTIDE SEQUENCE [LARGE SCALE GENOMIC DNA]</scope>
    <source>
        <strain evidence="5 6">JH1073</strain>
        <strain evidence="4 7">JH702</strain>
    </source>
</reference>
<dbReference type="Proteomes" id="UP001219901">
    <property type="component" value="Chromosome"/>
</dbReference>
<dbReference type="PANTHER" id="PTHR42760">
    <property type="entry name" value="SHORT-CHAIN DEHYDROGENASES/REDUCTASES FAMILY MEMBER"/>
    <property type="match status" value="1"/>
</dbReference>
<dbReference type="Pfam" id="PF00106">
    <property type="entry name" value="adh_short"/>
    <property type="match status" value="1"/>
</dbReference>
<evidence type="ECO:0000313" key="5">
    <source>
        <dbReference type="EMBL" id="WFG39670.1"/>
    </source>
</evidence>
<dbReference type="EMBL" id="CP046147">
    <property type="protein sequence ID" value="WFG39670.1"/>
    <property type="molecule type" value="Genomic_DNA"/>
</dbReference>
<evidence type="ECO:0000313" key="4">
    <source>
        <dbReference type="EMBL" id="MDG0865581.1"/>
    </source>
</evidence>
<dbReference type="PRINTS" id="PR00080">
    <property type="entry name" value="SDRFAMILY"/>
</dbReference>
<gene>
    <name evidence="4" type="ORF">GKO46_00655</name>
    <name evidence="5" type="ORF">GKO48_08570</name>
</gene>
<dbReference type="InterPro" id="IPR002347">
    <property type="entry name" value="SDR_fam"/>
</dbReference>
<dbReference type="PRINTS" id="PR00081">
    <property type="entry name" value="GDHRDH"/>
</dbReference>
<dbReference type="CDD" id="cd05233">
    <property type="entry name" value="SDR_c"/>
    <property type="match status" value="1"/>
</dbReference>
<reference evidence="6" key="3">
    <citation type="submission" date="2023-06" db="EMBL/GenBank/DDBJ databases">
        <title>Pangenomics reveal diversification of enzyme families and niche specialization in globally abundant SAR202 bacteria.</title>
        <authorList>
            <person name="Saw J.H.W."/>
        </authorList>
    </citation>
    <scope>NUCLEOTIDE SEQUENCE [LARGE SCALE GENOMIC DNA]</scope>
    <source>
        <strain evidence="6">JH1073</strain>
    </source>
</reference>
<accession>A0AAJ5ZET8</accession>
<name>A0AAJ5ZET8_9CHLR</name>
<proteinExistence type="inferred from homology"/>
<keyword evidence="2" id="KW-0560">Oxidoreductase</keyword>
<dbReference type="FunFam" id="3.40.50.720:FF:000084">
    <property type="entry name" value="Short-chain dehydrogenase reductase"/>
    <property type="match status" value="1"/>
</dbReference>
<evidence type="ECO:0000256" key="2">
    <source>
        <dbReference type="ARBA" id="ARBA00023002"/>
    </source>
</evidence>
<dbReference type="PROSITE" id="PS00061">
    <property type="entry name" value="ADH_SHORT"/>
    <property type="match status" value="1"/>
</dbReference>
<dbReference type="SUPFAM" id="SSF51735">
    <property type="entry name" value="NAD(P)-binding Rossmann-fold domains"/>
    <property type="match status" value="1"/>
</dbReference>
<evidence type="ECO:0000313" key="6">
    <source>
        <dbReference type="Proteomes" id="UP001219901"/>
    </source>
</evidence>
<dbReference type="PANTHER" id="PTHR42760:SF105">
    <property type="entry name" value="SORBITOL-6-PHOSPHATE 2-DEHYDROGENASE"/>
    <property type="match status" value="1"/>
</dbReference>
<dbReference type="InterPro" id="IPR036291">
    <property type="entry name" value="NAD(P)-bd_dom_sf"/>
</dbReference>
<dbReference type="Gene3D" id="3.40.50.720">
    <property type="entry name" value="NAD(P)-binding Rossmann-like Domain"/>
    <property type="match status" value="1"/>
</dbReference>
<dbReference type="EMBL" id="WMBE01000001">
    <property type="protein sequence ID" value="MDG0865581.1"/>
    <property type="molecule type" value="Genomic_DNA"/>
</dbReference>
<dbReference type="AlphaFoldDB" id="A0AAJ5ZET8"/>
<dbReference type="InterPro" id="IPR020904">
    <property type="entry name" value="Sc_DH/Rdtase_CS"/>
</dbReference>
<evidence type="ECO:0000256" key="3">
    <source>
        <dbReference type="RuleBase" id="RU000363"/>
    </source>
</evidence>
<keyword evidence="6" id="KW-1185">Reference proteome</keyword>
<evidence type="ECO:0000313" key="7">
    <source>
        <dbReference type="Proteomes" id="UP001321249"/>
    </source>
</evidence>